<protein>
    <submittedName>
        <fullName evidence="1">Uncharacterized protein</fullName>
    </submittedName>
</protein>
<dbReference type="EMBL" id="BGPR01000249">
    <property type="protein sequence ID" value="GBM07931.1"/>
    <property type="molecule type" value="Genomic_DNA"/>
</dbReference>
<evidence type="ECO:0000313" key="2">
    <source>
        <dbReference type="Proteomes" id="UP000499080"/>
    </source>
</evidence>
<evidence type="ECO:0000313" key="1">
    <source>
        <dbReference type="EMBL" id="GBM07931.1"/>
    </source>
</evidence>
<comment type="caution">
    <text evidence="1">The sequence shown here is derived from an EMBL/GenBank/DDBJ whole genome shotgun (WGS) entry which is preliminary data.</text>
</comment>
<dbReference type="AlphaFoldDB" id="A0A4Y2CTX4"/>
<proteinExistence type="predicted"/>
<gene>
    <name evidence="1" type="ORF">AVEN_232374_1</name>
</gene>
<accession>A0A4Y2CTX4</accession>
<keyword evidence="2" id="KW-1185">Reference proteome</keyword>
<reference evidence="1 2" key="1">
    <citation type="journal article" date="2019" name="Sci. Rep.">
        <title>Orb-weaving spider Araneus ventricosus genome elucidates the spidroin gene catalogue.</title>
        <authorList>
            <person name="Kono N."/>
            <person name="Nakamura H."/>
            <person name="Ohtoshi R."/>
            <person name="Moran D.A.P."/>
            <person name="Shinohara A."/>
            <person name="Yoshida Y."/>
            <person name="Fujiwara M."/>
            <person name="Mori M."/>
            <person name="Tomita M."/>
            <person name="Arakawa K."/>
        </authorList>
    </citation>
    <scope>NUCLEOTIDE SEQUENCE [LARGE SCALE GENOMIC DNA]</scope>
</reference>
<organism evidence="1 2">
    <name type="scientific">Araneus ventricosus</name>
    <name type="common">Orbweaver spider</name>
    <name type="synonym">Epeira ventricosa</name>
    <dbReference type="NCBI Taxonomy" id="182803"/>
    <lineage>
        <taxon>Eukaryota</taxon>
        <taxon>Metazoa</taxon>
        <taxon>Ecdysozoa</taxon>
        <taxon>Arthropoda</taxon>
        <taxon>Chelicerata</taxon>
        <taxon>Arachnida</taxon>
        <taxon>Araneae</taxon>
        <taxon>Araneomorphae</taxon>
        <taxon>Entelegynae</taxon>
        <taxon>Araneoidea</taxon>
        <taxon>Araneidae</taxon>
        <taxon>Araneus</taxon>
    </lineage>
</organism>
<name>A0A4Y2CTX4_ARAVE</name>
<sequence>MLLEPLQQNPSLVTWALSCWKIPFPVRTILLRVITICPLSNSLRSAAIPITRKSKRKNDYLPSPAAVKYLSHFTTCPPRHLDEFIEKCGDGHNVLARQRSLDAMMHLIIYCNLYDII</sequence>
<dbReference type="Proteomes" id="UP000499080">
    <property type="component" value="Unassembled WGS sequence"/>
</dbReference>